<evidence type="ECO:0000259" key="7">
    <source>
        <dbReference type="PROSITE" id="PS51296"/>
    </source>
</evidence>
<keyword evidence="2" id="KW-0001">2Fe-2S</keyword>
<gene>
    <name evidence="8" type="ORF">VP91_00000210</name>
</gene>
<keyword evidence="5" id="KW-0408">Iron</keyword>
<dbReference type="EMBL" id="LANA01000001">
    <property type="protein sequence ID" value="NMN66891.1"/>
    <property type="molecule type" value="Genomic_DNA"/>
</dbReference>
<protein>
    <submittedName>
        <fullName evidence="8">Choline monooxygenase</fullName>
    </submittedName>
</protein>
<evidence type="ECO:0000256" key="4">
    <source>
        <dbReference type="ARBA" id="ARBA00023002"/>
    </source>
</evidence>
<name>A0ABX1T1Z1_PELUQ</name>
<dbReference type="PRINTS" id="PR00090">
    <property type="entry name" value="RNGDIOXGNASE"/>
</dbReference>
<dbReference type="PANTHER" id="PTHR43756">
    <property type="entry name" value="CHOLINE MONOOXYGENASE, CHLOROPLASTIC"/>
    <property type="match status" value="1"/>
</dbReference>
<evidence type="ECO:0000313" key="9">
    <source>
        <dbReference type="Proteomes" id="UP001166004"/>
    </source>
</evidence>
<keyword evidence="9" id="KW-1185">Reference proteome</keyword>
<dbReference type="InterPro" id="IPR017941">
    <property type="entry name" value="Rieske_2Fe-2S"/>
</dbReference>
<keyword evidence="6" id="KW-0411">Iron-sulfur</keyword>
<dbReference type="InterPro" id="IPR001663">
    <property type="entry name" value="Rng_hydr_dOase-A"/>
</dbReference>
<dbReference type="GO" id="GO:0004497">
    <property type="term" value="F:monooxygenase activity"/>
    <property type="evidence" value="ECO:0007669"/>
    <property type="project" value="UniProtKB-KW"/>
</dbReference>
<reference evidence="8 9" key="1">
    <citation type="submission" date="2019-07" db="EMBL/GenBank/DDBJ databases">
        <title>SAR11 Genome Evolution.</title>
        <authorList>
            <person name="Giovannoni S."/>
        </authorList>
    </citation>
    <scope>NUCLEOTIDE SEQUENCE [LARGE SCALE GENOMIC DNA]</scope>
    <source>
        <strain evidence="8 9">HTCC9565</strain>
    </source>
</reference>
<keyword evidence="8" id="KW-0503">Monooxygenase</keyword>
<keyword evidence="3" id="KW-0479">Metal-binding</keyword>
<accession>A0ABX1T1Z1</accession>
<dbReference type="PANTHER" id="PTHR43756:SF5">
    <property type="entry name" value="CHOLINE MONOOXYGENASE, CHLOROPLASTIC"/>
    <property type="match status" value="1"/>
</dbReference>
<dbReference type="Gene3D" id="3.90.380.10">
    <property type="entry name" value="Naphthalene 1,2-dioxygenase Alpha Subunit, Chain A, domain 1"/>
    <property type="match status" value="1"/>
</dbReference>
<comment type="cofactor">
    <cofactor evidence="1">
        <name>Fe cation</name>
        <dbReference type="ChEBI" id="CHEBI:24875"/>
    </cofactor>
</comment>
<evidence type="ECO:0000256" key="6">
    <source>
        <dbReference type="ARBA" id="ARBA00023014"/>
    </source>
</evidence>
<keyword evidence="4" id="KW-0560">Oxidoreductase</keyword>
<dbReference type="Proteomes" id="UP001166004">
    <property type="component" value="Unassembled WGS sequence"/>
</dbReference>
<dbReference type="PROSITE" id="PS51296">
    <property type="entry name" value="RIESKE"/>
    <property type="match status" value="1"/>
</dbReference>
<sequence>MITFWMAENSKNLNLKEILDIEKIKAVNQPIEQANGLPNECYTSSQYLMIERENVFKDKWTVIGVGSSVPNPGDAKPYNLLGIPLIILRDKENKVRVFHNVCSHRGFKLLSEPCYLKNVLRCPYHSWSYDFEGKLVATPHIGGLNIHTLEKFDKSKSNLKEVRSNVWMDIIFVNINNNEVEFKEYVKPLEDRWSKFITKKDQHLLVYSRDHGHFSLDVKSNWKFAIENYCESYHLPTIHPELNKVSNISDHYHIQGLPNRFAGQGSKKYEKLIKGNKSFDNFKNWPKDLNKKSEYIALFPNVMIGLHIDHFYTFWLEPISVNETKEHLAMYYIGENSANGKEFESMRKENVRFWKDVMSEDIKVIEGMQEGRNSPVYNGGNFSPVMDGPTHQFHKWVASNLIA</sequence>
<dbReference type="Pfam" id="PF00848">
    <property type="entry name" value="Ring_hydroxyl_A"/>
    <property type="match status" value="1"/>
</dbReference>
<dbReference type="SUPFAM" id="SSF55961">
    <property type="entry name" value="Bet v1-like"/>
    <property type="match status" value="1"/>
</dbReference>
<evidence type="ECO:0000313" key="8">
    <source>
        <dbReference type="EMBL" id="NMN66891.1"/>
    </source>
</evidence>
<dbReference type="Pfam" id="PF00355">
    <property type="entry name" value="Rieske"/>
    <property type="match status" value="1"/>
</dbReference>
<dbReference type="SUPFAM" id="SSF50022">
    <property type="entry name" value="ISP domain"/>
    <property type="match status" value="1"/>
</dbReference>
<feature type="domain" description="Rieske" evidence="7">
    <location>
        <begin position="62"/>
        <end position="173"/>
    </location>
</feature>
<proteinExistence type="predicted"/>
<dbReference type="Gene3D" id="2.102.10.10">
    <property type="entry name" value="Rieske [2Fe-2S] iron-sulphur domain"/>
    <property type="match status" value="1"/>
</dbReference>
<dbReference type="InterPro" id="IPR015879">
    <property type="entry name" value="Ring_hydroxy_dOase_asu_C_dom"/>
</dbReference>
<evidence type="ECO:0000256" key="1">
    <source>
        <dbReference type="ARBA" id="ARBA00001962"/>
    </source>
</evidence>
<dbReference type="CDD" id="cd03469">
    <property type="entry name" value="Rieske_RO_Alpha_N"/>
    <property type="match status" value="1"/>
</dbReference>
<dbReference type="InterPro" id="IPR036922">
    <property type="entry name" value="Rieske_2Fe-2S_sf"/>
</dbReference>
<evidence type="ECO:0000256" key="2">
    <source>
        <dbReference type="ARBA" id="ARBA00022714"/>
    </source>
</evidence>
<evidence type="ECO:0000256" key="3">
    <source>
        <dbReference type="ARBA" id="ARBA00022723"/>
    </source>
</evidence>
<dbReference type="CDD" id="cd00680">
    <property type="entry name" value="RHO_alpha_C"/>
    <property type="match status" value="1"/>
</dbReference>
<evidence type="ECO:0000256" key="5">
    <source>
        <dbReference type="ARBA" id="ARBA00023004"/>
    </source>
</evidence>
<organism evidence="8 9">
    <name type="scientific">Pelagibacter ubique</name>
    <dbReference type="NCBI Taxonomy" id="198252"/>
    <lineage>
        <taxon>Bacteria</taxon>
        <taxon>Pseudomonadati</taxon>
        <taxon>Pseudomonadota</taxon>
        <taxon>Alphaproteobacteria</taxon>
        <taxon>Candidatus Pelagibacterales</taxon>
        <taxon>Candidatus Pelagibacteraceae</taxon>
        <taxon>Candidatus Pelagibacter</taxon>
    </lineage>
</organism>
<comment type="caution">
    <text evidence="8">The sequence shown here is derived from an EMBL/GenBank/DDBJ whole genome shotgun (WGS) entry which is preliminary data.</text>
</comment>